<dbReference type="InterPro" id="IPR028082">
    <property type="entry name" value="Peripla_BP_I"/>
</dbReference>
<feature type="signal peptide" evidence="3">
    <location>
        <begin position="1"/>
        <end position="27"/>
    </location>
</feature>
<evidence type="ECO:0000256" key="1">
    <source>
        <dbReference type="ARBA" id="ARBA00010062"/>
    </source>
</evidence>
<comment type="similarity">
    <text evidence="1">Belongs to the leucine-binding protein family.</text>
</comment>
<accession>A0A7X0M4K0</accession>
<gene>
    <name evidence="5" type="ORF">BJ992_000673</name>
</gene>
<evidence type="ECO:0000313" key="5">
    <source>
        <dbReference type="EMBL" id="MBB6471242.1"/>
    </source>
</evidence>
<feature type="domain" description="Leucine-binding protein" evidence="4">
    <location>
        <begin position="40"/>
        <end position="376"/>
    </location>
</feature>
<dbReference type="RefSeq" id="WP_184978486.1">
    <property type="nucleotide sequence ID" value="NZ_BAAALO010000028.1"/>
</dbReference>
<dbReference type="Gene3D" id="3.40.50.2300">
    <property type="match status" value="2"/>
</dbReference>
<dbReference type="PANTHER" id="PTHR30483:SF6">
    <property type="entry name" value="PERIPLASMIC BINDING PROTEIN OF ABC TRANSPORTER FOR NATURAL AMINO ACIDS"/>
    <property type="match status" value="1"/>
</dbReference>
<dbReference type="SUPFAM" id="SSF53822">
    <property type="entry name" value="Periplasmic binding protein-like I"/>
    <property type="match status" value="1"/>
</dbReference>
<dbReference type="PROSITE" id="PS51257">
    <property type="entry name" value="PROKAR_LIPOPROTEIN"/>
    <property type="match status" value="1"/>
</dbReference>
<dbReference type="AlphaFoldDB" id="A0A7X0M4K0"/>
<keyword evidence="6" id="KW-1185">Reference proteome</keyword>
<dbReference type="EMBL" id="JACHIU010000001">
    <property type="protein sequence ID" value="MBB6471242.1"/>
    <property type="molecule type" value="Genomic_DNA"/>
</dbReference>
<proteinExistence type="inferred from homology"/>
<evidence type="ECO:0000256" key="3">
    <source>
        <dbReference type="SAM" id="SignalP"/>
    </source>
</evidence>
<dbReference type="Proteomes" id="UP000555564">
    <property type="component" value="Unassembled WGS sequence"/>
</dbReference>
<evidence type="ECO:0000256" key="2">
    <source>
        <dbReference type="ARBA" id="ARBA00022729"/>
    </source>
</evidence>
<comment type="caution">
    <text evidence="5">The sequence shown here is derived from an EMBL/GenBank/DDBJ whole genome shotgun (WGS) entry which is preliminary data.</text>
</comment>
<protein>
    <submittedName>
        <fullName evidence="5">Branched-chain amino acid transport system substrate-binding protein</fullName>
    </submittedName>
</protein>
<evidence type="ECO:0000313" key="6">
    <source>
        <dbReference type="Proteomes" id="UP000555564"/>
    </source>
</evidence>
<dbReference type="InterPro" id="IPR028081">
    <property type="entry name" value="Leu-bd"/>
</dbReference>
<dbReference type="InterPro" id="IPR051010">
    <property type="entry name" value="BCAA_transport"/>
</dbReference>
<reference evidence="5 6" key="1">
    <citation type="submission" date="2020-08" db="EMBL/GenBank/DDBJ databases">
        <title>Sequencing the genomes of 1000 actinobacteria strains.</title>
        <authorList>
            <person name="Klenk H.-P."/>
        </authorList>
    </citation>
    <scope>NUCLEOTIDE SEQUENCE [LARGE SCALE GENOMIC DNA]</scope>
    <source>
        <strain evidence="5 6">DSM 44936</strain>
    </source>
</reference>
<sequence length="397" mass="41345">MTGRAAITAIAAALALTLAGCGGSTVAGGGTTGSTDKDDPVKIGFMVPKSGVYASIGTDLERAMQIYLDKHDGKLGGREVDLVTVDEGSTPQTGTAAARRLVQQEQVAAVTGIVNSATAVGVATVFSDAKIPVVSTGQVSDNPYWWRVGWTNPMMNTSIVDYLVAQAKDKPVYLIGADYKQGRDIIEAVKSGLESGGVKVAGTTFTPFGTTQDYQPYLSEIQKSKAAAVYAFYAGAEAAKFVTQYAQFGLNTKATLYGNQALTEGNLAAQGPAAAGVLTNSIYSPRIDSPANKEFVEAYAAKHKAQPSVYSEAQYASAAVLDKAIASIGGGAVTGEAINAALGQVGDIETPRGTWRFDSFQAPTQTIYLRRATENGGVMTDEVIEVLGVYSSDGKKS</sequence>
<name>A0A7X0M4K0_9ACTN</name>
<organism evidence="5 6">
    <name type="scientific">Sphaerisporangium rubeum</name>
    <dbReference type="NCBI Taxonomy" id="321317"/>
    <lineage>
        <taxon>Bacteria</taxon>
        <taxon>Bacillati</taxon>
        <taxon>Actinomycetota</taxon>
        <taxon>Actinomycetes</taxon>
        <taxon>Streptosporangiales</taxon>
        <taxon>Streptosporangiaceae</taxon>
        <taxon>Sphaerisporangium</taxon>
    </lineage>
</organism>
<keyword evidence="2 3" id="KW-0732">Signal</keyword>
<dbReference type="Pfam" id="PF13458">
    <property type="entry name" value="Peripla_BP_6"/>
    <property type="match status" value="1"/>
</dbReference>
<dbReference type="PANTHER" id="PTHR30483">
    <property type="entry name" value="LEUCINE-SPECIFIC-BINDING PROTEIN"/>
    <property type="match status" value="1"/>
</dbReference>
<evidence type="ECO:0000259" key="4">
    <source>
        <dbReference type="Pfam" id="PF13458"/>
    </source>
</evidence>
<feature type="chain" id="PRO_5039366625" evidence="3">
    <location>
        <begin position="28"/>
        <end position="397"/>
    </location>
</feature>